<evidence type="ECO:0000256" key="8">
    <source>
        <dbReference type="ARBA" id="ARBA00022840"/>
    </source>
</evidence>
<comment type="similarity">
    <text evidence="2 11">Belongs to the disproportionating enzyme family.</text>
</comment>
<evidence type="ECO:0000256" key="5">
    <source>
        <dbReference type="ARBA" id="ARBA00022676"/>
    </source>
</evidence>
<keyword evidence="7" id="KW-0547">Nucleotide-binding</keyword>
<dbReference type="Gene3D" id="3.90.1200.10">
    <property type="match status" value="1"/>
</dbReference>
<dbReference type="SUPFAM" id="SSF51445">
    <property type="entry name" value="(Trans)glycosidases"/>
    <property type="match status" value="1"/>
</dbReference>
<reference evidence="14 15" key="1">
    <citation type="submission" date="2019-07" db="EMBL/GenBank/DDBJ databases">
        <title>Whole genome shotgun sequence of Skermanella aerolata NBRC 106429.</title>
        <authorList>
            <person name="Hosoyama A."/>
            <person name="Uohara A."/>
            <person name="Ohji S."/>
            <person name="Ichikawa N."/>
        </authorList>
    </citation>
    <scope>NUCLEOTIDE SEQUENCE [LARGE SCALE GENOMIC DNA]</scope>
    <source>
        <strain evidence="14 15">NBRC 106429</strain>
    </source>
</reference>
<dbReference type="GO" id="GO:0005524">
    <property type="term" value="F:ATP binding"/>
    <property type="evidence" value="ECO:0007669"/>
    <property type="project" value="UniProtKB-KW"/>
</dbReference>
<dbReference type="Pfam" id="PF18085">
    <property type="entry name" value="Mak_N_cap"/>
    <property type="match status" value="1"/>
</dbReference>
<keyword evidence="5 11" id="KW-0328">Glycosyltransferase</keyword>
<organism evidence="14 15">
    <name type="scientific">Skermanella aerolata</name>
    <dbReference type="NCBI Taxonomy" id="393310"/>
    <lineage>
        <taxon>Bacteria</taxon>
        <taxon>Pseudomonadati</taxon>
        <taxon>Pseudomonadota</taxon>
        <taxon>Alphaproteobacteria</taxon>
        <taxon>Rhodospirillales</taxon>
        <taxon>Azospirillaceae</taxon>
        <taxon>Skermanella</taxon>
    </lineage>
</organism>
<accession>A0A512DIN9</accession>
<dbReference type="EC" id="2.4.1.25" evidence="11"/>
<evidence type="ECO:0000259" key="13">
    <source>
        <dbReference type="Pfam" id="PF21226"/>
    </source>
</evidence>
<dbReference type="RefSeq" id="WP_052830737.1">
    <property type="nucleotide sequence ID" value="NZ_BJYZ01000002.1"/>
</dbReference>
<evidence type="ECO:0000313" key="14">
    <source>
        <dbReference type="EMBL" id="GEO36347.1"/>
    </source>
</evidence>
<comment type="catalytic activity">
    <reaction evidence="1 11">
        <text>Transfers a segment of a (1-&gt;4)-alpha-D-glucan to a new position in an acceptor, which may be glucose or a (1-&gt;4)-alpha-D-glucan.</text>
        <dbReference type="EC" id="2.4.1.25"/>
    </reaction>
</comment>
<dbReference type="InterPro" id="IPR017853">
    <property type="entry name" value="GH"/>
</dbReference>
<feature type="domain" description="Maltokinase N-terminal cap" evidence="12">
    <location>
        <begin position="35"/>
        <end position="115"/>
    </location>
</feature>
<proteinExistence type="inferred from homology"/>
<evidence type="ECO:0000256" key="7">
    <source>
        <dbReference type="ARBA" id="ARBA00022741"/>
    </source>
</evidence>
<dbReference type="GO" id="GO:0005975">
    <property type="term" value="P:carbohydrate metabolic process"/>
    <property type="evidence" value="ECO:0007669"/>
    <property type="project" value="InterPro"/>
</dbReference>
<keyword evidence="8" id="KW-0067">ATP-binding</keyword>
<evidence type="ECO:0000256" key="9">
    <source>
        <dbReference type="ARBA" id="ARBA00023277"/>
    </source>
</evidence>
<keyword evidence="6 11" id="KW-0808">Transferase</keyword>
<dbReference type="InterPro" id="IPR003385">
    <property type="entry name" value="Glyco_hydro_77"/>
</dbReference>
<dbReference type="InterPro" id="IPR012811">
    <property type="entry name" value="TreS_maltokin_C_dom"/>
</dbReference>
<protein>
    <recommendedName>
        <fullName evidence="4 11">4-alpha-glucanotransferase</fullName>
        <ecNumber evidence="11">2.4.1.25</ecNumber>
    </recommendedName>
    <alternativeName>
        <fullName evidence="11">Amylomaltase</fullName>
    </alternativeName>
    <alternativeName>
        <fullName evidence="11">Disproportionating enzyme</fullName>
    </alternativeName>
</protein>
<comment type="caution">
    <text evidence="14">The sequence shown here is derived from an EMBL/GenBank/DDBJ whole genome shotgun (WGS) entry which is preliminary data.</text>
</comment>
<dbReference type="InterPro" id="IPR040999">
    <property type="entry name" value="Mak_N_cap"/>
</dbReference>
<gene>
    <name evidence="14" type="ORF">SAE02_04950</name>
</gene>
<dbReference type="PANTHER" id="PTHR32438:SF5">
    <property type="entry name" value="4-ALPHA-GLUCANOTRANSFERASE DPE1, CHLOROPLASTIC_AMYLOPLASTIC"/>
    <property type="match status" value="1"/>
</dbReference>
<dbReference type="GO" id="GO:0004134">
    <property type="term" value="F:4-alpha-glucanotransferase activity"/>
    <property type="evidence" value="ECO:0007669"/>
    <property type="project" value="UniProtKB-EC"/>
</dbReference>
<dbReference type="Pfam" id="PF21226">
    <property type="entry name" value="MalQ_N"/>
    <property type="match status" value="1"/>
</dbReference>
<dbReference type="SUPFAM" id="SSF56112">
    <property type="entry name" value="Protein kinase-like (PK-like)"/>
    <property type="match status" value="1"/>
</dbReference>
<dbReference type="AlphaFoldDB" id="A0A512DIN9"/>
<dbReference type="EMBL" id="BJYZ01000002">
    <property type="protein sequence ID" value="GEO36347.1"/>
    <property type="molecule type" value="Genomic_DNA"/>
</dbReference>
<evidence type="ECO:0000256" key="6">
    <source>
        <dbReference type="ARBA" id="ARBA00022679"/>
    </source>
</evidence>
<evidence type="ECO:0000313" key="15">
    <source>
        <dbReference type="Proteomes" id="UP000321523"/>
    </source>
</evidence>
<evidence type="ECO:0000256" key="3">
    <source>
        <dbReference type="ARBA" id="ARBA00006219"/>
    </source>
</evidence>
<name>A0A512DIN9_9PROT</name>
<dbReference type="NCBIfam" id="TIGR00217">
    <property type="entry name" value="malQ"/>
    <property type="match status" value="1"/>
</dbReference>
<dbReference type="InterPro" id="IPR048458">
    <property type="entry name" value="MalQ_N"/>
</dbReference>
<feature type="domain" description="MalQ N-terminal beta-sandwich" evidence="13">
    <location>
        <begin position="553"/>
        <end position="650"/>
    </location>
</feature>
<evidence type="ECO:0000256" key="2">
    <source>
        <dbReference type="ARBA" id="ARBA00005684"/>
    </source>
</evidence>
<sequence length="1212" mass="133203">MASSAAQIPIIDLSDLTALGGDTLDALQRRVLPAYLMRHRWYGAKDAGAPVVTVLDKPALDTAEGPVLLATLLVRPPGCAEQRYFLPLAVVGEDQADVGDPAILAKVPRGFLIDAFARNTFVNALVKGMREGRETGGLRFRQSGGDLDDVEPIERSRTEQSNTSIRIGGKAMLKGFRKLEQGTHPELEVGRFLTEVAKFPNSPALLGSIERVGHDGGGATALCVVQALVPDAEDAWGYVLERTRTPADPELLKLIGKLGKRTAEMHHAMAAPSSDPAFRPERVTQATVHEWVEAVRTMARKTLDSLERALPKLGPDVRPKAESLLARREELIRRFDDLAPKGLEVCRTRLHGDYHLGQVLVSRGDFFIIDFEGEPMRPLAERRAKHSPLRDVAGMLRSFAYAAATAKPEQPEQWTAAVTGAFMDAYKAAIPGAAGYPKDPAHADALLSLFLFEKALYEVGYELANRPDWVGIPLAGVLELLDRKPASATPTLDRLAERVGIELEYQSATGETVHIGEHAKRAMLTVLGHPAADEQEAERRLAALDDAELTHPLPPVLVVKASAGRIDVPVSFTASGARLRWRIAEEGGAREHEGTVKFSDLELLRTGRHQDRAIERRRLVVDVVLPPGYHRLGLSGGGMDEVAMPLIVTPDRCYLPGALTEGPGIWGISAQLYLLRSQDDWGIGDFADLKKLVEDAAGMGAGVIGLNPLHTMFPDNPEHASPYSPASRLYLNMLNIDPAKVPEYATCERCRLLSEAPEFKRRLQACREAPLVDYAEVTALKLPVLEVMFQQFQERASSDRKAAFDAFRKEQGEPLERLCRFLALRRHFAPDKADWRAWPKDYQAPDSQAVEKFAREHAPDVDFMAWTQWIADEQLAEASAMAKARGMPVGLYRDLAVGADSGGAETWSNPGVVIVSAHVGAPPDLFNPAGQDWGLPPFNPLALRNEAYAGFIDLVRANMRHAGGLRIDHVMALQHLYWIPEGKPASEGMYIAYPMDDMVGILALESQRNQCIVVGEDLGTVPEGFREKMESAGILSYRVVFFEYAEDGGFVGPNDYPKLALSTAGSHDLATLHGWWEEHDIDLKEQHGLYPGDGEADKQRDLRRRDKQALLDALEEAKLALPHGFTATSPYAGGLSEAVHRFLAQTRSAIAMVQIDELTDEPHQVNLPATTDQHPNWRRKQSLSLEELTGNPRVVALARIFRDARPPVSPAR</sequence>
<dbReference type="OrthoDB" id="9800174at2"/>
<dbReference type="InterPro" id="IPR011009">
    <property type="entry name" value="Kinase-like_dom_sf"/>
</dbReference>
<evidence type="ECO:0000259" key="12">
    <source>
        <dbReference type="Pfam" id="PF18085"/>
    </source>
</evidence>
<evidence type="ECO:0000256" key="4">
    <source>
        <dbReference type="ARBA" id="ARBA00020295"/>
    </source>
</evidence>
<comment type="similarity">
    <text evidence="3">Belongs to the aminoglycoside phosphotransferase family.</text>
</comment>
<evidence type="ECO:0000256" key="10">
    <source>
        <dbReference type="ARBA" id="ARBA00049067"/>
    </source>
</evidence>
<comment type="catalytic activity">
    <reaction evidence="10">
        <text>D-maltose + ATP = alpha-maltose 1-phosphate + ADP + H(+)</text>
        <dbReference type="Rhea" id="RHEA:31915"/>
        <dbReference type="ChEBI" id="CHEBI:15378"/>
        <dbReference type="ChEBI" id="CHEBI:17306"/>
        <dbReference type="ChEBI" id="CHEBI:30616"/>
        <dbReference type="ChEBI" id="CHEBI:63576"/>
        <dbReference type="ChEBI" id="CHEBI:456216"/>
        <dbReference type="EC" id="2.7.1.175"/>
    </reaction>
</comment>
<dbReference type="Proteomes" id="UP000321523">
    <property type="component" value="Unassembled WGS sequence"/>
</dbReference>
<dbReference type="Pfam" id="PF02446">
    <property type="entry name" value="Glyco_hydro_77"/>
    <property type="match status" value="1"/>
</dbReference>
<evidence type="ECO:0000256" key="11">
    <source>
        <dbReference type="RuleBase" id="RU361207"/>
    </source>
</evidence>
<keyword evidence="9 11" id="KW-0119">Carbohydrate metabolism</keyword>
<dbReference type="Gene3D" id="3.20.20.80">
    <property type="entry name" value="Glycosidases"/>
    <property type="match status" value="1"/>
</dbReference>
<dbReference type="PANTHER" id="PTHR32438">
    <property type="entry name" value="4-ALPHA-GLUCANOTRANSFERASE DPE1, CHLOROPLASTIC/AMYLOPLASTIC"/>
    <property type="match status" value="1"/>
</dbReference>
<keyword evidence="15" id="KW-1185">Reference proteome</keyword>
<evidence type="ECO:0000256" key="1">
    <source>
        <dbReference type="ARBA" id="ARBA00000439"/>
    </source>
</evidence>
<dbReference type="NCBIfam" id="TIGR02457">
    <property type="entry name" value="TreS_Cterm"/>
    <property type="match status" value="1"/>
</dbReference>